<evidence type="ECO:0000313" key="1">
    <source>
        <dbReference type="EMBL" id="XCM38348.1"/>
    </source>
</evidence>
<proteinExistence type="predicted"/>
<protein>
    <submittedName>
        <fullName evidence="1">Uncharacterized protein</fullName>
    </submittedName>
</protein>
<gene>
    <name evidence="1" type="ORF">ABWT76_001190</name>
</gene>
<reference evidence="1" key="1">
    <citation type="submission" date="2024-07" db="EMBL/GenBank/DDBJ databases">
        <authorList>
            <person name="Kim Y.J."/>
            <person name="Jeong J.Y."/>
        </authorList>
    </citation>
    <scope>NUCLEOTIDE SEQUENCE</scope>
    <source>
        <strain evidence="1">GIHE-MW2</strain>
    </source>
</reference>
<accession>A0AAU8JHW6</accession>
<sequence>MLYFQEAKDTEEIILFSPMKAIAGADKFIADQPLKIWAISAIYQN</sequence>
<dbReference type="EMBL" id="CP159837">
    <property type="protein sequence ID" value="XCM38348.1"/>
    <property type="molecule type" value="Genomic_DNA"/>
</dbReference>
<organism evidence="1">
    <name type="scientific">Planktothricoides raciborskii GIHE-MW2</name>
    <dbReference type="NCBI Taxonomy" id="2792601"/>
    <lineage>
        <taxon>Bacteria</taxon>
        <taxon>Bacillati</taxon>
        <taxon>Cyanobacteriota</taxon>
        <taxon>Cyanophyceae</taxon>
        <taxon>Oscillatoriophycideae</taxon>
        <taxon>Oscillatoriales</taxon>
        <taxon>Oscillatoriaceae</taxon>
        <taxon>Planktothricoides</taxon>
    </lineage>
</organism>
<name>A0AAU8JHW6_9CYAN</name>
<dbReference type="AlphaFoldDB" id="A0AAU8JHW6"/>
<dbReference type="RefSeq" id="WP_156331660.1">
    <property type="nucleotide sequence ID" value="NZ_CP159837.1"/>
</dbReference>